<feature type="region of interest" description="Disordered" evidence="1">
    <location>
        <begin position="64"/>
        <end position="108"/>
    </location>
</feature>
<evidence type="ECO:0000256" key="1">
    <source>
        <dbReference type="SAM" id="MobiDB-lite"/>
    </source>
</evidence>
<organism evidence="2 3">
    <name type="scientific">Globodera rostochiensis</name>
    <name type="common">Golden nematode worm</name>
    <name type="synonym">Heterodera rostochiensis</name>
    <dbReference type="NCBI Taxonomy" id="31243"/>
    <lineage>
        <taxon>Eukaryota</taxon>
        <taxon>Metazoa</taxon>
        <taxon>Ecdysozoa</taxon>
        <taxon>Nematoda</taxon>
        <taxon>Chromadorea</taxon>
        <taxon>Rhabditida</taxon>
        <taxon>Tylenchina</taxon>
        <taxon>Tylenchomorpha</taxon>
        <taxon>Tylenchoidea</taxon>
        <taxon>Heteroderidae</taxon>
        <taxon>Heteroderinae</taxon>
        <taxon>Globodera</taxon>
    </lineage>
</organism>
<protein>
    <submittedName>
        <fullName evidence="3">Uncharacterized protein</fullName>
    </submittedName>
</protein>
<reference evidence="3" key="1">
    <citation type="submission" date="2022-11" db="UniProtKB">
        <authorList>
            <consortium name="WormBaseParasite"/>
        </authorList>
    </citation>
    <scope>IDENTIFICATION</scope>
</reference>
<dbReference type="WBParaSite" id="Gr19_v10_g14200.t1">
    <property type="protein sequence ID" value="Gr19_v10_g14200.t1"/>
    <property type="gene ID" value="Gr19_v10_g14200"/>
</dbReference>
<keyword evidence="2" id="KW-1185">Reference proteome</keyword>
<dbReference type="AlphaFoldDB" id="A0A914H5K6"/>
<sequence>MIEIGNSASNLGKFLNQNKFKGHQYETKATPDRQQTAAQFCCLRLRQRYKALNKMPFRQHSLLCRSSSSSSSSSSATTDYSSQFSSSDEEQSSSTYGSLQSKKKRRVQNVLKSEEWAIKLIIMAEVDDK</sequence>
<evidence type="ECO:0000313" key="3">
    <source>
        <dbReference type="WBParaSite" id="Gr19_v10_g14200.t1"/>
    </source>
</evidence>
<accession>A0A914H5K6</accession>
<evidence type="ECO:0000313" key="2">
    <source>
        <dbReference type="Proteomes" id="UP000887572"/>
    </source>
</evidence>
<proteinExistence type="predicted"/>
<feature type="compositionally biased region" description="Low complexity" evidence="1">
    <location>
        <begin position="66"/>
        <end position="98"/>
    </location>
</feature>
<dbReference type="Proteomes" id="UP000887572">
    <property type="component" value="Unplaced"/>
</dbReference>
<name>A0A914H5K6_GLORO</name>